<reference evidence="1 2" key="1">
    <citation type="journal article" date="2023" name="Science">
        <title>Complex scaffold remodeling in plant triterpene biosynthesis.</title>
        <authorList>
            <person name="De La Pena R."/>
            <person name="Hodgson H."/>
            <person name="Liu J.C."/>
            <person name="Stephenson M.J."/>
            <person name="Martin A.C."/>
            <person name="Owen C."/>
            <person name="Harkess A."/>
            <person name="Leebens-Mack J."/>
            <person name="Jimenez L.E."/>
            <person name="Osbourn A."/>
            <person name="Sattely E.S."/>
        </authorList>
    </citation>
    <scope>NUCLEOTIDE SEQUENCE [LARGE SCALE GENOMIC DNA]</scope>
    <source>
        <strain evidence="2">cv. JPN11</strain>
        <tissue evidence="1">Leaf</tissue>
    </source>
</reference>
<organism evidence="1 2">
    <name type="scientific">Melia azedarach</name>
    <name type="common">Chinaberry tree</name>
    <dbReference type="NCBI Taxonomy" id="155640"/>
    <lineage>
        <taxon>Eukaryota</taxon>
        <taxon>Viridiplantae</taxon>
        <taxon>Streptophyta</taxon>
        <taxon>Embryophyta</taxon>
        <taxon>Tracheophyta</taxon>
        <taxon>Spermatophyta</taxon>
        <taxon>Magnoliopsida</taxon>
        <taxon>eudicotyledons</taxon>
        <taxon>Gunneridae</taxon>
        <taxon>Pentapetalae</taxon>
        <taxon>rosids</taxon>
        <taxon>malvids</taxon>
        <taxon>Sapindales</taxon>
        <taxon>Meliaceae</taxon>
        <taxon>Melia</taxon>
    </lineage>
</organism>
<sequence length="108" mass="12104">MTTRAFVLIFFMWALLTIITPTLIILSESLKTDLDQNGKASEGMKPRKMMTYLEKNPSIPVPKNVTDVSPTPAPEPAFPPTSEVEPADLRNQTLSQKQGDQLMMREIN</sequence>
<evidence type="ECO:0000313" key="2">
    <source>
        <dbReference type="Proteomes" id="UP001164539"/>
    </source>
</evidence>
<gene>
    <name evidence="1" type="ORF">OWV82_025117</name>
</gene>
<dbReference type="Proteomes" id="UP001164539">
    <property type="component" value="Chromosome 14"/>
</dbReference>
<name>A0ACC1WSJ2_MELAZ</name>
<accession>A0ACC1WSJ2</accession>
<comment type="caution">
    <text evidence="1">The sequence shown here is derived from an EMBL/GenBank/DDBJ whole genome shotgun (WGS) entry which is preliminary data.</text>
</comment>
<keyword evidence="2" id="KW-1185">Reference proteome</keyword>
<evidence type="ECO:0000313" key="1">
    <source>
        <dbReference type="EMBL" id="KAJ4701964.1"/>
    </source>
</evidence>
<dbReference type="EMBL" id="CM051407">
    <property type="protein sequence ID" value="KAJ4701964.1"/>
    <property type="molecule type" value="Genomic_DNA"/>
</dbReference>
<proteinExistence type="predicted"/>
<protein>
    <submittedName>
        <fullName evidence="1">Cyclin-dependent kinase inhibitor 1C</fullName>
    </submittedName>
</protein>
<keyword evidence="1" id="KW-0649">Protein kinase inhibitor</keyword>